<evidence type="ECO:0000256" key="6">
    <source>
        <dbReference type="RuleBase" id="RU610713"/>
    </source>
</evidence>
<feature type="disulfide bond" evidence="5">
    <location>
        <begin position="207"/>
        <end position="219"/>
    </location>
</feature>
<keyword evidence="6" id="KW-0378">Hydrolase</keyword>
<evidence type="ECO:0000256" key="1">
    <source>
        <dbReference type="ARBA" id="ARBA00008871"/>
    </source>
</evidence>
<dbReference type="GO" id="GO:0004415">
    <property type="term" value="F:hyalurononglucosaminidase activity"/>
    <property type="evidence" value="ECO:0007669"/>
    <property type="project" value="UniProtKB-UniRule"/>
</dbReference>
<dbReference type="GO" id="GO:0005975">
    <property type="term" value="P:carbohydrate metabolic process"/>
    <property type="evidence" value="ECO:0007669"/>
    <property type="project" value="UniProtKB-UniRule"/>
</dbReference>
<comment type="similarity">
    <text evidence="1 3 6">Belongs to the glycosyl hydrolase 56 family.</text>
</comment>
<organism evidence="8 9">
    <name type="scientific">Strongyloides papillosus</name>
    <name type="common">Intestinal threadworm</name>
    <dbReference type="NCBI Taxonomy" id="174720"/>
    <lineage>
        <taxon>Eukaryota</taxon>
        <taxon>Metazoa</taxon>
        <taxon>Ecdysozoa</taxon>
        <taxon>Nematoda</taxon>
        <taxon>Chromadorea</taxon>
        <taxon>Rhabditida</taxon>
        <taxon>Tylenchina</taxon>
        <taxon>Panagrolaimomorpha</taxon>
        <taxon>Strongyloidoidea</taxon>
        <taxon>Strongyloididae</taxon>
        <taxon>Strongyloides</taxon>
    </lineage>
</organism>
<evidence type="ECO:0000256" key="2">
    <source>
        <dbReference type="ARBA" id="ARBA00023157"/>
    </source>
</evidence>
<evidence type="ECO:0000256" key="5">
    <source>
        <dbReference type="PIRSR" id="PIRSR038193-3"/>
    </source>
</evidence>
<keyword evidence="7" id="KW-0732">Signal</keyword>
<comment type="catalytic activity">
    <reaction evidence="6">
        <text>Random hydrolysis of (1-&gt;4)-linkages between N-acetyl-beta-D-glucosamine and D-glucuronate residues in hyaluronate.</text>
        <dbReference type="EC" id="3.2.1.35"/>
    </reaction>
</comment>
<dbReference type="AlphaFoldDB" id="A0A0N5BP69"/>
<sequence length="358" mass="42177">MFLKKIITFHTVIFLLTLITKCTFGDDVPSFYWNAFTEACTKKGLHINIEKYGIIANTNQKFEGENIVIFYEKNVGLYPYLKYINSTHNEYFNGGIPQNTNISAHLFKLRQDINKIIPNPDFNGVAVIDVEEWRPTYDSNWGKKRIYREESLQHVLTRFPYLKRNQAIKIAKQEFDEAAYNFLMYTLKECQILRPLAKFGFYAFPICDESGLTRNSTFCYPEHNNKLISLLKHTDALYPSAYLYPGRPLDAARLYVKDVLSETKRLNDLIVEEGYKKKEIYVYHKFELDPYNDKVEEIKFYDESTLDVTIKQTIDFGINNVILWTTSKNMLKRCQYIRNYVEDLLGPYIKKLIKSYIL</sequence>
<dbReference type="InterPro" id="IPR018155">
    <property type="entry name" value="Hyaluronidase"/>
</dbReference>
<keyword evidence="8" id="KW-1185">Reference proteome</keyword>
<keyword evidence="6" id="KW-0326">Glycosidase</keyword>
<dbReference type="Proteomes" id="UP000046392">
    <property type="component" value="Unplaced"/>
</dbReference>
<keyword evidence="2 5" id="KW-1015">Disulfide bond</keyword>
<dbReference type="PRINTS" id="PR00846">
    <property type="entry name" value="GLHYDRLASE56"/>
</dbReference>
<feature type="active site" description="Proton donor" evidence="4">
    <location>
        <position position="131"/>
    </location>
</feature>
<dbReference type="WBParaSite" id="SPAL_0000769600.1">
    <property type="protein sequence ID" value="SPAL_0000769600.1"/>
    <property type="gene ID" value="SPAL_0000769600"/>
</dbReference>
<evidence type="ECO:0000256" key="4">
    <source>
        <dbReference type="PIRSR" id="PIRSR038193-1"/>
    </source>
</evidence>
<feature type="disulfide bond" evidence="5">
    <location>
        <begin position="40"/>
        <end position="334"/>
    </location>
</feature>
<dbReference type="PANTHER" id="PTHR11769">
    <property type="entry name" value="HYALURONIDASE"/>
    <property type="match status" value="1"/>
</dbReference>
<name>A0A0N5BP69_STREA</name>
<evidence type="ECO:0000313" key="8">
    <source>
        <dbReference type="Proteomes" id="UP000046392"/>
    </source>
</evidence>
<dbReference type="PANTHER" id="PTHR11769:SF35">
    <property type="entry name" value="HYALURONIDASE"/>
    <property type="match status" value="1"/>
</dbReference>
<dbReference type="InterPro" id="IPR013785">
    <property type="entry name" value="Aldolase_TIM"/>
</dbReference>
<evidence type="ECO:0000256" key="3">
    <source>
        <dbReference type="PIRNR" id="PIRNR038193"/>
    </source>
</evidence>
<proteinExistence type="inferred from homology"/>
<dbReference type="STRING" id="174720.A0A0N5BP69"/>
<evidence type="ECO:0000256" key="7">
    <source>
        <dbReference type="SAM" id="SignalP"/>
    </source>
</evidence>
<dbReference type="InterPro" id="IPR017853">
    <property type="entry name" value="GH"/>
</dbReference>
<feature type="chain" id="PRO_5005894645" description="Hyaluronidase" evidence="7">
    <location>
        <begin position="26"/>
        <end position="358"/>
    </location>
</feature>
<dbReference type="SUPFAM" id="SSF51445">
    <property type="entry name" value="(Trans)glycosidases"/>
    <property type="match status" value="1"/>
</dbReference>
<dbReference type="GO" id="GO:0030214">
    <property type="term" value="P:hyaluronan catabolic process"/>
    <property type="evidence" value="ECO:0007669"/>
    <property type="project" value="TreeGrafter"/>
</dbReference>
<dbReference type="Gene3D" id="3.20.20.70">
    <property type="entry name" value="Aldolase class I"/>
    <property type="match status" value="1"/>
</dbReference>
<feature type="signal peptide" evidence="7">
    <location>
        <begin position="1"/>
        <end position="25"/>
    </location>
</feature>
<evidence type="ECO:0000313" key="9">
    <source>
        <dbReference type="WBParaSite" id="SPAL_0000769600.1"/>
    </source>
</evidence>
<protein>
    <recommendedName>
        <fullName evidence="6">Hyaluronidase</fullName>
        <ecNumber evidence="6">3.2.1.35</ecNumber>
    </recommendedName>
</protein>
<dbReference type="PIRSF" id="PIRSF038193">
    <property type="entry name" value="Hyaluronidase"/>
    <property type="match status" value="1"/>
</dbReference>
<accession>A0A0N5BP69</accession>
<dbReference type="EC" id="3.2.1.35" evidence="6"/>
<reference evidence="9" key="1">
    <citation type="submission" date="2017-02" db="UniProtKB">
        <authorList>
            <consortium name="WormBaseParasite"/>
        </authorList>
    </citation>
    <scope>IDENTIFICATION</scope>
</reference>
<dbReference type="Pfam" id="PF01630">
    <property type="entry name" value="Glyco_hydro_56"/>
    <property type="match status" value="1"/>
</dbReference>